<dbReference type="STRING" id="1802521.A2893_04215"/>
<organism evidence="3 4">
    <name type="scientific">Candidatus Woesebacteria bacterium RIFCSPLOWO2_01_FULL_39_25</name>
    <dbReference type="NCBI Taxonomy" id="1802521"/>
    <lineage>
        <taxon>Bacteria</taxon>
        <taxon>Candidatus Woeseibacteriota</taxon>
    </lineage>
</organism>
<dbReference type="PANTHER" id="PTHR11644:SF2">
    <property type="entry name" value="CYTIDINE DEAMINASE"/>
    <property type="match status" value="1"/>
</dbReference>
<proteinExistence type="inferred from homology"/>
<evidence type="ECO:0000313" key="4">
    <source>
        <dbReference type="Proteomes" id="UP000176725"/>
    </source>
</evidence>
<dbReference type="PANTHER" id="PTHR11644">
    <property type="entry name" value="CYTIDINE DEAMINASE"/>
    <property type="match status" value="1"/>
</dbReference>
<feature type="domain" description="CMP/dCMP-type deaminase" evidence="2">
    <location>
        <begin position="20"/>
        <end position="105"/>
    </location>
</feature>
<dbReference type="InterPro" id="IPR002125">
    <property type="entry name" value="CMP_dCMP_dom"/>
</dbReference>
<dbReference type="InterPro" id="IPR016193">
    <property type="entry name" value="Cytidine_deaminase-like"/>
</dbReference>
<dbReference type="SUPFAM" id="SSF53927">
    <property type="entry name" value="Cytidine deaminase-like"/>
    <property type="match status" value="1"/>
</dbReference>
<dbReference type="EMBL" id="MGHH01000007">
    <property type="protein sequence ID" value="OGM64829.1"/>
    <property type="molecule type" value="Genomic_DNA"/>
</dbReference>
<comment type="similarity">
    <text evidence="1">Belongs to the cytidine and deoxycytidylate deaminase family.</text>
</comment>
<dbReference type="GO" id="GO:0005829">
    <property type="term" value="C:cytosol"/>
    <property type="evidence" value="ECO:0007669"/>
    <property type="project" value="TreeGrafter"/>
</dbReference>
<evidence type="ECO:0000313" key="3">
    <source>
        <dbReference type="EMBL" id="OGM64829.1"/>
    </source>
</evidence>
<dbReference type="Proteomes" id="UP000176725">
    <property type="component" value="Unassembled WGS sequence"/>
</dbReference>
<dbReference type="GO" id="GO:0055086">
    <property type="term" value="P:nucleobase-containing small molecule metabolic process"/>
    <property type="evidence" value="ECO:0007669"/>
    <property type="project" value="UniProtKB-ARBA"/>
</dbReference>
<reference evidence="3 4" key="1">
    <citation type="journal article" date="2016" name="Nat. Commun.">
        <title>Thousands of microbial genomes shed light on interconnected biogeochemical processes in an aquifer system.</title>
        <authorList>
            <person name="Anantharaman K."/>
            <person name="Brown C.T."/>
            <person name="Hug L.A."/>
            <person name="Sharon I."/>
            <person name="Castelle C.J."/>
            <person name="Probst A.J."/>
            <person name="Thomas B.C."/>
            <person name="Singh A."/>
            <person name="Wilkins M.J."/>
            <person name="Karaoz U."/>
            <person name="Brodie E.L."/>
            <person name="Williams K.H."/>
            <person name="Hubbard S.S."/>
            <person name="Banfield J.F."/>
        </authorList>
    </citation>
    <scope>NUCLEOTIDE SEQUENCE [LARGE SCALE GENOMIC DNA]</scope>
</reference>
<dbReference type="CDD" id="cd01283">
    <property type="entry name" value="cytidine_deaminase"/>
    <property type="match status" value="1"/>
</dbReference>
<dbReference type="GO" id="GO:0072527">
    <property type="term" value="P:pyrimidine-containing compound metabolic process"/>
    <property type="evidence" value="ECO:0007669"/>
    <property type="project" value="UniProtKB-ARBA"/>
</dbReference>
<comment type="caution">
    <text evidence="3">The sequence shown here is derived from an EMBL/GenBank/DDBJ whole genome shotgun (WGS) entry which is preliminary data.</text>
</comment>
<dbReference type="Gene3D" id="3.40.140.10">
    <property type="entry name" value="Cytidine Deaminase, domain 2"/>
    <property type="match status" value="1"/>
</dbReference>
<dbReference type="InterPro" id="IPR050202">
    <property type="entry name" value="Cyt/Deoxycyt_deaminase"/>
</dbReference>
<protein>
    <recommendedName>
        <fullName evidence="2">CMP/dCMP-type deaminase domain-containing protein</fullName>
    </recommendedName>
</protein>
<dbReference type="AlphaFoldDB" id="A0A1F8BMD3"/>
<dbReference type="GO" id="GO:0004126">
    <property type="term" value="F:cytidine deaminase activity"/>
    <property type="evidence" value="ECO:0007669"/>
    <property type="project" value="TreeGrafter"/>
</dbReference>
<name>A0A1F8BMD3_9BACT</name>
<gene>
    <name evidence="3" type="ORF">A2893_04215</name>
</gene>
<dbReference type="Pfam" id="PF00383">
    <property type="entry name" value="dCMP_cyt_deam_1"/>
    <property type="match status" value="1"/>
</dbReference>
<sequence length="141" mass="15464">MQKKIINRKEVYTLSLIECEKLFKAGTKAIQNTYPEKGVGFSVALLTKSGNIYTGASYGSDTATLTMHSEASALAHAANHGETEIIAITGPNCHICKQLIWESSLRSGIDTLVILKEKGKIKQIPISELMPYPWPDEKGNK</sequence>
<dbReference type="GO" id="GO:0008270">
    <property type="term" value="F:zinc ion binding"/>
    <property type="evidence" value="ECO:0007669"/>
    <property type="project" value="TreeGrafter"/>
</dbReference>
<accession>A0A1F8BMD3</accession>
<evidence type="ECO:0000259" key="2">
    <source>
        <dbReference type="Pfam" id="PF00383"/>
    </source>
</evidence>
<evidence type="ECO:0000256" key="1">
    <source>
        <dbReference type="ARBA" id="ARBA00006576"/>
    </source>
</evidence>